<organism evidence="1 2">
    <name type="scientific">Cerasibacillus terrae</name>
    <dbReference type="NCBI Taxonomy" id="2498845"/>
    <lineage>
        <taxon>Bacteria</taxon>
        <taxon>Bacillati</taxon>
        <taxon>Bacillota</taxon>
        <taxon>Bacilli</taxon>
        <taxon>Bacillales</taxon>
        <taxon>Bacillaceae</taxon>
        <taxon>Cerasibacillus</taxon>
    </lineage>
</organism>
<reference evidence="1 2" key="1">
    <citation type="submission" date="2019-06" db="EMBL/GenBank/DDBJ databases">
        <title>Cerasibacillus sp. nov., isolated from maize field.</title>
        <authorList>
            <person name="Lin S.-Y."/>
            <person name="Tsai C.-F."/>
            <person name="Young C.-C."/>
        </authorList>
    </citation>
    <scope>NUCLEOTIDE SEQUENCE [LARGE SCALE GENOMIC DNA]</scope>
    <source>
        <strain evidence="1 2">CC-CFT480</strain>
    </source>
</reference>
<dbReference type="EMBL" id="VDUW01000005">
    <property type="protein sequence ID" value="TXL64430.1"/>
    <property type="molecule type" value="Genomic_DNA"/>
</dbReference>
<sequence length="178" mass="20002">MKRLLLASIMVFMLIVSGCSMSIGKKADEETMEDLNLQILKADEEAGLTFENSPIYSELQDLVESDPKLGYPNDFTLYPLDIVTYEDGRDAILFLGVNRLDDPIKNMSFKLTLGEKNGEYIWKGLEVDLPEELAGVLESDSSIPVFLEISSEQGETFKKLTDDNMDIAIDKFDMDVVK</sequence>
<dbReference type="PROSITE" id="PS51257">
    <property type="entry name" value="PROKAR_LIPOPROTEIN"/>
    <property type="match status" value="1"/>
</dbReference>
<evidence type="ECO:0000313" key="1">
    <source>
        <dbReference type="EMBL" id="TXL64430.1"/>
    </source>
</evidence>
<evidence type="ECO:0008006" key="3">
    <source>
        <dbReference type="Google" id="ProtNLM"/>
    </source>
</evidence>
<proteinExistence type="predicted"/>
<dbReference type="AlphaFoldDB" id="A0A5C8NSS1"/>
<evidence type="ECO:0000313" key="2">
    <source>
        <dbReference type="Proteomes" id="UP000321574"/>
    </source>
</evidence>
<keyword evidence="2" id="KW-1185">Reference proteome</keyword>
<protein>
    <recommendedName>
        <fullName evidence="3">Lipoprotein</fullName>
    </recommendedName>
</protein>
<dbReference type="OrthoDB" id="2451243at2"/>
<comment type="caution">
    <text evidence="1">The sequence shown here is derived from an EMBL/GenBank/DDBJ whole genome shotgun (WGS) entry which is preliminary data.</text>
</comment>
<accession>A0A5C8NSS1</accession>
<gene>
    <name evidence="1" type="ORF">FHP05_08895</name>
</gene>
<dbReference type="RefSeq" id="WP_147667218.1">
    <property type="nucleotide sequence ID" value="NZ_VDUW01000005.1"/>
</dbReference>
<name>A0A5C8NSS1_9BACI</name>
<dbReference type="Proteomes" id="UP000321574">
    <property type="component" value="Unassembled WGS sequence"/>
</dbReference>